<evidence type="ECO:0000313" key="8">
    <source>
        <dbReference type="RefSeq" id="XP_017313242.1"/>
    </source>
</evidence>
<feature type="chain" id="PRO_5012203695" evidence="5">
    <location>
        <begin position="19"/>
        <end position="226"/>
    </location>
</feature>
<dbReference type="GO" id="GO:0004888">
    <property type="term" value="F:transmembrane signaling receptor activity"/>
    <property type="evidence" value="ECO:0007669"/>
    <property type="project" value="TreeGrafter"/>
</dbReference>
<dbReference type="Gene3D" id="2.60.40.10">
    <property type="entry name" value="Immunoglobulins"/>
    <property type="match status" value="1"/>
</dbReference>
<keyword evidence="4" id="KW-1133">Transmembrane helix</keyword>
<feature type="transmembrane region" description="Helical" evidence="4">
    <location>
        <begin position="142"/>
        <end position="162"/>
    </location>
</feature>
<dbReference type="OrthoDB" id="8920197at2759"/>
<evidence type="ECO:0000256" key="5">
    <source>
        <dbReference type="SAM" id="SignalP"/>
    </source>
</evidence>
<feature type="signal peptide" evidence="5">
    <location>
        <begin position="1"/>
        <end position="18"/>
    </location>
</feature>
<keyword evidence="3 4" id="KW-0472">Membrane</keyword>
<keyword evidence="5" id="KW-0732">Signal</keyword>
<name>A0A2D0Q4L8_ICTPU</name>
<dbReference type="KEGG" id="ipu:128628643"/>
<dbReference type="AlphaFoldDB" id="A0A2D0Q4L8"/>
<keyword evidence="2 4" id="KW-0812">Transmembrane</keyword>
<evidence type="ECO:0000259" key="6">
    <source>
        <dbReference type="Pfam" id="PF07686"/>
    </source>
</evidence>
<comment type="subcellular location">
    <subcellularLocation>
        <location evidence="1">Membrane</location>
    </subcellularLocation>
</comment>
<dbReference type="Proteomes" id="UP000221080">
    <property type="component" value="Chromosome 26"/>
</dbReference>
<dbReference type="RefSeq" id="XP_017313242.1">
    <property type="nucleotide sequence ID" value="XM_017457753.3"/>
</dbReference>
<dbReference type="InterPro" id="IPR013783">
    <property type="entry name" value="Ig-like_fold"/>
</dbReference>
<evidence type="ECO:0000256" key="2">
    <source>
        <dbReference type="ARBA" id="ARBA00022692"/>
    </source>
</evidence>
<dbReference type="InterPro" id="IPR013106">
    <property type="entry name" value="Ig_V-set"/>
</dbReference>
<dbReference type="GeneID" id="128628643"/>
<dbReference type="InterPro" id="IPR036179">
    <property type="entry name" value="Ig-like_dom_sf"/>
</dbReference>
<evidence type="ECO:0000313" key="7">
    <source>
        <dbReference type="Proteomes" id="UP000221080"/>
    </source>
</evidence>
<proteinExistence type="predicted"/>
<dbReference type="GO" id="GO:0005886">
    <property type="term" value="C:plasma membrane"/>
    <property type="evidence" value="ECO:0007669"/>
    <property type="project" value="TreeGrafter"/>
</dbReference>
<dbReference type="PANTHER" id="PTHR11860:SF118">
    <property type="entry name" value="CMRF35-LIKE MOLECULE 3-RELATED"/>
    <property type="match status" value="1"/>
</dbReference>
<reference evidence="8" key="2">
    <citation type="submission" date="2025-08" db="UniProtKB">
        <authorList>
            <consortium name="RefSeq"/>
        </authorList>
    </citation>
    <scope>IDENTIFICATION</scope>
    <source>
        <tissue evidence="8">Blood</tissue>
    </source>
</reference>
<reference evidence="7" key="1">
    <citation type="journal article" date="2016" name="Nat. Commun.">
        <title>The channel catfish genome sequence provides insights into the evolution of scale formation in teleosts.</title>
        <authorList>
            <person name="Liu Z."/>
            <person name="Liu S."/>
            <person name="Yao J."/>
            <person name="Bao L."/>
            <person name="Zhang J."/>
            <person name="Li Y."/>
            <person name="Jiang C."/>
            <person name="Sun L."/>
            <person name="Wang R."/>
            <person name="Zhang Y."/>
            <person name="Zhou T."/>
            <person name="Zeng Q."/>
            <person name="Fu Q."/>
            <person name="Gao S."/>
            <person name="Li N."/>
            <person name="Koren S."/>
            <person name="Jiang Y."/>
            <person name="Zimin A."/>
            <person name="Xu P."/>
            <person name="Phillippy A.M."/>
            <person name="Geng X."/>
            <person name="Song L."/>
            <person name="Sun F."/>
            <person name="Li C."/>
            <person name="Wang X."/>
            <person name="Chen A."/>
            <person name="Jin Y."/>
            <person name="Yuan Z."/>
            <person name="Yang Y."/>
            <person name="Tan S."/>
            <person name="Peatman E."/>
            <person name="Lu J."/>
            <person name="Qin Z."/>
            <person name="Dunham R."/>
            <person name="Li Z."/>
            <person name="Sonstegard T."/>
            <person name="Feng J."/>
            <person name="Danzmann R.G."/>
            <person name="Schroeder S."/>
            <person name="Scheffler B."/>
            <person name="Duke M.V."/>
            <person name="Ballard L."/>
            <person name="Kucuktas H."/>
            <person name="Kaltenboeck L."/>
            <person name="Liu H."/>
            <person name="Armbruster J."/>
            <person name="Xie Y."/>
            <person name="Kirby M.L."/>
            <person name="Tian Y."/>
            <person name="Flanagan M.E."/>
            <person name="Mu W."/>
            <person name="Waldbieser G.C."/>
        </authorList>
    </citation>
    <scope>NUCLEOTIDE SEQUENCE [LARGE SCALE GENOMIC DNA]</scope>
    <source>
        <strain evidence="7">SDA103</strain>
    </source>
</reference>
<dbReference type="InterPro" id="IPR050671">
    <property type="entry name" value="CD300_family_receptors"/>
</dbReference>
<gene>
    <name evidence="8" type="primary">LOC128628643</name>
</gene>
<feature type="domain" description="Immunoglobulin V-set" evidence="6">
    <location>
        <begin position="21"/>
        <end position="108"/>
    </location>
</feature>
<keyword evidence="7" id="KW-1185">Reference proteome</keyword>
<protein>
    <submittedName>
        <fullName evidence="8">CMRF35-like molecule 7 isoform X1</fullName>
    </submittedName>
</protein>
<dbReference type="SUPFAM" id="SSF48726">
    <property type="entry name" value="Immunoglobulin"/>
    <property type="match status" value="1"/>
</dbReference>
<evidence type="ECO:0000256" key="3">
    <source>
        <dbReference type="ARBA" id="ARBA00023136"/>
    </source>
</evidence>
<dbReference type="CDD" id="cd05716">
    <property type="entry name" value="IgV_pIgR_like"/>
    <property type="match status" value="1"/>
</dbReference>
<accession>A0A2D0Q4L8</accession>
<dbReference type="Pfam" id="PF07686">
    <property type="entry name" value="V-set"/>
    <property type="match status" value="1"/>
</dbReference>
<organism evidence="7 8">
    <name type="scientific">Ictalurus punctatus</name>
    <name type="common">Channel catfish</name>
    <name type="synonym">Silurus punctatus</name>
    <dbReference type="NCBI Taxonomy" id="7998"/>
    <lineage>
        <taxon>Eukaryota</taxon>
        <taxon>Metazoa</taxon>
        <taxon>Chordata</taxon>
        <taxon>Craniata</taxon>
        <taxon>Vertebrata</taxon>
        <taxon>Euteleostomi</taxon>
        <taxon>Actinopterygii</taxon>
        <taxon>Neopterygii</taxon>
        <taxon>Teleostei</taxon>
        <taxon>Ostariophysi</taxon>
        <taxon>Siluriformes</taxon>
        <taxon>Ictaluridae</taxon>
        <taxon>Ictalurus</taxon>
    </lineage>
</organism>
<sequence>MKILLIFTFCLIIAGSDAVTTVTGYRGRSVQIKCPYGSGYEEYKKYLCRGECPRVGYNDVPVRSGSPAKDTRFSLYDNTTAKVFTVTITDLRTEDGNTYWCGIERTGYDSYTELLLLVKTANPLNDANHPTVAPSPQGINNYIMISTGAVLLPVGVIIAIYCKIHRQGSETVTRSSTEANGDYENDQNLPPLQAKQQADLPESVYQSLDLTTNQSVYQSLTFTNNQ</sequence>
<evidence type="ECO:0000256" key="1">
    <source>
        <dbReference type="ARBA" id="ARBA00004370"/>
    </source>
</evidence>
<evidence type="ECO:0000256" key="4">
    <source>
        <dbReference type="SAM" id="Phobius"/>
    </source>
</evidence>
<dbReference type="PANTHER" id="PTHR11860">
    <property type="entry name" value="POLYMERIC-IMMUNOGLOBULIN RECEPTOR"/>
    <property type="match status" value="1"/>
</dbReference>